<dbReference type="AlphaFoldDB" id="A0A1C4CF43"/>
<feature type="compositionally biased region" description="Low complexity" evidence="1">
    <location>
        <begin position="161"/>
        <end position="178"/>
    </location>
</feature>
<dbReference type="STRING" id="1335309.GA0116948_10497"/>
<dbReference type="OrthoDB" id="676306at2"/>
<organism evidence="2 3">
    <name type="scientific">Chitinophaga costaii</name>
    <dbReference type="NCBI Taxonomy" id="1335309"/>
    <lineage>
        <taxon>Bacteria</taxon>
        <taxon>Pseudomonadati</taxon>
        <taxon>Bacteroidota</taxon>
        <taxon>Chitinophagia</taxon>
        <taxon>Chitinophagales</taxon>
        <taxon>Chitinophagaceae</taxon>
        <taxon>Chitinophaga</taxon>
    </lineage>
</organism>
<dbReference type="Proteomes" id="UP000242818">
    <property type="component" value="Unassembled WGS sequence"/>
</dbReference>
<dbReference type="EMBL" id="FMAR01000004">
    <property type="protein sequence ID" value="SCC17730.1"/>
    <property type="molecule type" value="Genomic_DNA"/>
</dbReference>
<feature type="compositionally biased region" description="Gly residues" evidence="1">
    <location>
        <begin position="188"/>
        <end position="204"/>
    </location>
</feature>
<accession>A0A1C4CF43</accession>
<evidence type="ECO:0000313" key="3">
    <source>
        <dbReference type="Proteomes" id="UP000242818"/>
    </source>
</evidence>
<gene>
    <name evidence="2" type="ORF">GA0116948_10497</name>
</gene>
<sequence length="297" mass="31066">MQTKEQNMAKNLKALGITIAVHALLLLAFWLLPGFAAPPPLPNQDLGMEVNLGTSDQGMGEEQPLNPNPPSNAPAQEPAVQNTAPTAAQNTTPPQDIATQDEEDAPAVTKPTKPVPPPKEFPKELDPKPEKVKHPKPVEAPPTPAPPERHAKAVATGGTFANKNSGNGAEGSNNSKGEGNTGQPGDRGAIGGNPNGGGYTGGGLGGGKSDFRLTGRNLVGRPTVTYNGSESGYVAVNIKVDRDGNVIEATHSLRGSTLNNPQQISIALDAARRIKYNASPDAPEVQFGNIRFYFKVE</sequence>
<keyword evidence="3" id="KW-1185">Reference proteome</keyword>
<protein>
    <submittedName>
        <fullName evidence="2">Outer membrane transport energization protein TonB</fullName>
    </submittedName>
</protein>
<evidence type="ECO:0000256" key="1">
    <source>
        <dbReference type="SAM" id="MobiDB-lite"/>
    </source>
</evidence>
<evidence type="ECO:0000313" key="2">
    <source>
        <dbReference type="EMBL" id="SCC17730.1"/>
    </source>
</evidence>
<reference evidence="2 3" key="1">
    <citation type="submission" date="2016-08" db="EMBL/GenBank/DDBJ databases">
        <authorList>
            <person name="Seilhamer J.J."/>
        </authorList>
    </citation>
    <scope>NUCLEOTIDE SEQUENCE [LARGE SCALE GENOMIC DNA]</scope>
    <source>
        <strain evidence="2 3">A37T2</strain>
    </source>
</reference>
<feature type="region of interest" description="Disordered" evidence="1">
    <location>
        <begin position="46"/>
        <end position="204"/>
    </location>
</feature>
<feature type="compositionally biased region" description="Low complexity" evidence="1">
    <location>
        <begin position="73"/>
        <end position="95"/>
    </location>
</feature>
<feature type="compositionally biased region" description="Basic and acidic residues" evidence="1">
    <location>
        <begin position="120"/>
        <end position="132"/>
    </location>
</feature>
<name>A0A1C4CF43_9BACT</name>
<dbReference type="RefSeq" id="WP_089710716.1">
    <property type="nucleotide sequence ID" value="NZ_FMAR01000004.1"/>
</dbReference>
<proteinExistence type="predicted"/>